<evidence type="ECO:0000313" key="1">
    <source>
        <dbReference type="EMBL" id="TFK64170.1"/>
    </source>
</evidence>
<protein>
    <submittedName>
        <fullName evidence="1">Uncharacterized protein</fullName>
    </submittedName>
</protein>
<organism evidence="1 2">
    <name type="scientific">Pluteus cervinus</name>
    <dbReference type="NCBI Taxonomy" id="181527"/>
    <lineage>
        <taxon>Eukaryota</taxon>
        <taxon>Fungi</taxon>
        <taxon>Dikarya</taxon>
        <taxon>Basidiomycota</taxon>
        <taxon>Agaricomycotina</taxon>
        <taxon>Agaricomycetes</taxon>
        <taxon>Agaricomycetidae</taxon>
        <taxon>Agaricales</taxon>
        <taxon>Pluteineae</taxon>
        <taxon>Pluteaceae</taxon>
        <taxon>Pluteus</taxon>
    </lineage>
</organism>
<keyword evidence="2" id="KW-1185">Reference proteome</keyword>
<reference evidence="1 2" key="1">
    <citation type="journal article" date="2019" name="Nat. Ecol. Evol.">
        <title>Megaphylogeny resolves global patterns of mushroom evolution.</title>
        <authorList>
            <person name="Varga T."/>
            <person name="Krizsan K."/>
            <person name="Foldi C."/>
            <person name="Dima B."/>
            <person name="Sanchez-Garcia M."/>
            <person name="Sanchez-Ramirez S."/>
            <person name="Szollosi G.J."/>
            <person name="Szarkandi J.G."/>
            <person name="Papp V."/>
            <person name="Albert L."/>
            <person name="Andreopoulos W."/>
            <person name="Angelini C."/>
            <person name="Antonin V."/>
            <person name="Barry K.W."/>
            <person name="Bougher N.L."/>
            <person name="Buchanan P."/>
            <person name="Buyck B."/>
            <person name="Bense V."/>
            <person name="Catcheside P."/>
            <person name="Chovatia M."/>
            <person name="Cooper J."/>
            <person name="Damon W."/>
            <person name="Desjardin D."/>
            <person name="Finy P."/>
            <person name="Geml J."/>
            <person name="Haridas S."/>
            <person name="Hughes K."/>
            <person name="Justo A."/>
            <person name="Karasinski D."/>
            <person name="Kautmanova I."/>
            <person name="Kiss B."/>
            <person name="Kocsube S."/>
            <person name="Kotiranta H."/>
            <person name="LaButti K.M."/>
            <person name="Lechner B.E."/>
            <person name="Liimatainen K."/>
            <person name="Lipzen A."/>
            <person name="Lukacs Z."/>
            <person name="Mihaltcheva S."/>
            <person name="Morgado L.N."/>
            <person name="Niskanen T."/>
            <person name="Noordeloos M.E."/>
            <person name="Ohm R.A."/>
            <person name="Ortiz-Santana B."/>
            <person name="Ovrebo C."/>
            <person name="Racz N."/>
            <person name="Riley R."/>
            <person name="Savchenko A."/>
            <person name="Shiryaev A."/>
            <person name="Soop K."/>
            <person name="Spirin V."/>
            <person name="Szebenyi C."/>
            <person name="Tomsovsky M."/>
            <person name="Tulloss R.E."/>
            <person name="Uehling J."/>
            <person name="Grigoriev I.V."/>
            <person name="Vagvolgyi C."/>
            <person name="Papp T."/>
            <person name="Martin F.M."/>
            <person name="Miettinen O."/>
            <person name="Hibbett D.S."/>
            <person name="Nagy L.G."/>
        </authorList>
    </citation>
    <scope>NUCLEOTIDE SEQUENCE [LARGE SCALE GENOMIC DNA]</scope>
    <source>
        <strain evidence="1 2">NL-1719</strain>
    </source>
</reference>
<gene>
    <name evidence="1" type="ORF">BDN72DRAFT_280575</name>
</gene>
<proteinExistence type="predicted"/>
<dbReference type="Proteomes" id="UP000308600">
    <property type="component" value="Unassembled WGS sequence"/>
</dbReference>
<evidence type="ECO:0000313" key="2">
    <source>
        <dbReference type="Proteomes" id="UP000308600"/>
    </source>
</evidence>
<dbReference type="EMBL" id="ML208486">
    <property type="protein sequence ID" value="TFK64170.1"/>
    <property type="molecule type" value="Genomic_DNA"/>
</dbReference>
<accession>A0ACD3AEV2</accession>
<sequence>MIKILASGQYHVYTHARSLLLPFALLQAHVQAALFSTGAKTSPVVHAGYNWFLNRLSVYVRFIMLFKSSLIRSKVTLPPAHHLQTLQVVRRPLSATECWTIREGRLSVFI</sequence>
<name>A0ACD3AEV2_9AGAR</name>